<keyword evidence="3" id="KW-1185">Reference proteome</keyword>
<feature type="transmembrane region" description="Helical" evidence="1">
    <location>
        <begin position="274"/>
        <end position="294"/>
    </location>
</feature>
<feature type="transmembrane region" description="Helical" evidence="1">
    <location>
        <begin position="333"/>
        <end position="356"/>
    </location>
</feature>
<feature type="transmembrane region" description="Helical" evidence="1">
    <location>
        <begin position="241"/>
        <end position="262"/>
    </location>
</feature>
<keyword evidence="1" id="KW-0472">Membrane</keyword>
<reference evidence="2 3" key="1">
    <citation type="submission" date="2016-01" db="EMBL/GenBank/DDBJ databases">
        <title>The new phylogeny of the genus Mycobacterium.</title>
        <authorList>
            <person name="Tarcisio F."/>
            <person name="Conor M."/>
            <person name="Antonella G."/>
            <person name="Elisabetta G."/>
            <person name="Giulia F.S."/>
            <person name="Sara T."/>
            <person name="Anna F."/>
            <person name="Clotilde B."/>
            <person name="Roberto B."/>
            <person name="Veronica D.S."/>
            <person name="Fabio R."/>
            <person name="Monica P."/>
            <person name="Olivier J."/>
            <person name="Enrico T."/>
            <person name="Nicola S."/>
        </authorList>
    </citation>
    <scope>NUCLEOTIDE SEQUENCE [LARGE SCALE GENOMIC DNA]</scope>
    <source>
        <strain evidence="2 3">DSM 44616</strain>
    </source>
</reference>
<feature type="transmembrane region" description="Helical" evidence="1">
    <location>
        <begin position="300"/>
        <end position="321"/>
    </location>
</feature>
<dbReference type="EMBL" id="LQPR01000003">
    <property type="protein sequence ID" value="ORW75137.1"/>
    <property type="molecule type" value="Genomic_DNA"/>
</dbReference>
<dbReference type="AlphaFoldDB" id="A0AAJ3TX06"/>
<protein>
    <submittedName>
        <fullName evidence="2">Uncharacterized protein</fullName>
    </submittedName>
</protein>
<organism evidence="2 3">
    <name type="scientific">Mycobacterium saskatchewanense</name>
    <dbReference type="NCBI Taxonomy" id="220927"/>
    <lineage>
        <taxon>Bacteria</taxon>
        <taxon>Bacillati</taxon>
        <taxon>Actinomycetota</taxon>
        <taxon>Actinomycetes</taxon>
        <taxon>Mycobacteriales</taxon>
        <taxon>Mycobacteriaceae</taxon>
        <taxon>Mycobacterium</taxon>
        <taxon>Mycobacterium simiae complex</taxon>
    </lineage>
</organism>
<evidence type="ECO:0000313" key="2">
    <source>
        <dbReference type="EMBL" id="ORW75137.1"/>
    </source>
</evidence>
<feature type="transmembrane region" description="Helical" evidence="1">
    <location>
        <begin position="86"/>
        <end position="105"/>
    </location>
</feature>
<feature type="transmembrane region" description="Helical" evidence="1">
    <location>
        <begin position="450"/>
        <end position="472"/>
    </location>
</feature>
<feature type="transmembrane region" description="Helical" evidence="1">
    <location>
        <begin position="112"/>
        <end position="130"/>
    </location>
</feature>
<feature type="transmembrane region" description="Helical" evidence="1">
    <location>
        <begin position="209"/>
        <end position="229"/>
    </location>
</feature>
<name>A0AAJ3TX06_9MYCO</name>
<evidence type="ECO:0000256" key="1">
    <source>
        <dbReference type="SAM" id="Phobius"/>
    </source>
</evidence>
<accession>A0AAJ3TX06</accession>
<sequence>MFAVLAAVACTVFGAKLVVISALGSSMPLKDQWDGEAANLYAPYLKGELSLADLVAPHNQHRILCSRLLTLMHLELGGEWNPRLEMILGAGVHTALITYLAALLMPLVAPRLRMLLACFTALLFAVPIGYENTLWGFQSPVYFTLLFGVAALAAFARAHPFSLRWFGGLTAAVLSYFSFGTGVATLLGGGMLLGVQVIAGARERRVREYAAIVVVLAFAAVAILDLATAKPNSTPVTFIEGLLLLTFSIIVALIPALWYCRYTLTRRPAIGDRAWVFIGIVAWIAIQLALVAYGRGAVVAVRYMDIILLLYPLALVAVLEFVRESDMTRFGRLARAGTVMWVFTVVAAVSFLGYYASLLGAMEWSRSAGQELVNVRAYLATKDADHLRGRGGGNGKFDLAYPDPQRLAALLGDSDVRAILPHALRPADADNRAARSRMLLKGKFDGATSAAVNGLFSLGPALLGLGLSLFFAAGTRGSLLKTAVGRLDSPPTS</sequence>
<dbReference type="Proteomes" id="UP000193387">
    <property type="component" value="Unassembled WGS sequence"/>
</dbReference>
<gene>
    <name evidence="2" type="ORF">AWC23_02840</name>
</gene>
<proteinExistence type="predicted"/>
<comment type="caution">
    <text evidence="2">The sequence shown here is derived from an EMBL/GenBank/DDBJ whole genome shotgun (WGS) entry which is preliminary data.</text>
</comment>
<evidence type="ECO:0000313" key="3">
    <source>
        <dbReference type="Proteomes" id="UP000193387"/>
    </source>
</evidence>
<keyword evidence="1" id="KW-0812">Transmembrane</keyword>
<keyword evidence="1" id="KW-1133">Transmembrane helix</keyword>